<accession>A0A7C8MRJ5</accession>
<evidence type="ECO:0000313" key="2">
    <source>
        <dbReference type="Proteomes" id="UP000481861"/>
    </source>
</evidence>
<dbReference type="EMBL" id="JAADJZ010000008">
    <property type="protein sequence ID" value="KAF2873265.1"/>
    <property type="molecule type" value="Genomic_DNA"/>
</dbReference>
<name>A0A7C8MRJ5_9PLEO</name>
<gene>
    <name evidence="1" type="ORF">BDV95DRAFT_605828</name>
</gene>
<protein>
    <submittedName>
        <fullName evidence="1">Uncharacterized protein</fullName>
    </submittedName>
</protein>
<evidence type="ECO:0000313" key="1">
    <source>
        <dbReference type="EMBL" id="KAF2873265.1"/>
    </source>
</evidence>
<dbReference type="AlphaFoldDB" id="A0A7C8MRJ5"/>
<comment type="caution">
    <text evidence="1">The sequence shown here is derived from an EMBL/GenBank/DDBJ whole genome shotgun (WGS) entry which is preliminary data.</text>
</comment>
<dbReference type="Proteomes" id="UP000481861">
    <property type="component" value="Unassembled WGS sequence"/>
</dbReference>
<keyword evidence="2" id="KW-1185">Reference proteome</keyword>
<reference evidence="1 2" key="1">
    <citation type="submission" date="2020-01" db="EMBL/GenBank/DDBJ databases">
        <authorList>
            <consortium name="DOE Joint Genome Institute"/>
            <person name="Haridas S."/>
            <person name="Albert R."/>
            <person name="Binder M."/>
            <person name="Bloem J."/>
            <person name="Labutti K."/>
            <person name="Salamov A."/>
            <person name="Andreopoulos B."/>
            <person name="Baker S.E."/>
            <person name="Barry K."/>
            <person name="Bills G."/>
            <person name="Bluhm B.H."/>
            <person name="Cannon C."/>
            <person name="Castanera R."/>
            <person name="Culley D.E."/>
            <person name="Daum C."/>
            <person name="Ezra D."/>
            <person name="Gonzalez J.B."/>
            <person name="Henrissat B."/>
            <person name="Kuo A."/>
            <person name="Liang C."/>
            <person name="Lipzen A."/>
            <person name="Lutzoni F."/>
            <person name="Magnuson J."/>
            <person name="Mondo S."/>
            <person name="Nolan M."/>
            <person name="Ohm R."/>
            <person name="Pangilinan J."/>
            <person name="Park H.-J.H."/>
            <person name="Ramirez L."/>
            <person name="Alfaro M."/>
            <person name="Sun H."/>
            <person name="Tritt A."/>
            <person name="Yoshinaga Y."/>
            <person name="Zwiers L.-H.L."/>
            <person name="Turgeon B.G."/>
            <person name="Goodwin S.B."/>
            <person name="Spatafora J.W."/>
            <person name="Crous P.W."/>
            <person name="Grigoriev I.V."/>
        </authorList>
    </citation>
    <scope>NUCLEOTIDE SEQUENCE [LARGE SCALE GENOMIC DNA]</scope>
    <source>
        <strain evidence="1 2">CBS 611.86</strain>
    </source>
</reference>
<dbReference type="OrthoDB" id="5301876at2759"/>
<proteinExistence type="predicted"/>
<sequence>MATDPPFAMFVLDKDITNEYINESLKRAFVGDFESNWWIWVATDCYRDIPPPGEVHKTHLPATKPPLPAGYSSPWVGKTVEDCAA</sequence>
<organism evidence="1 2">
    <name type="scientific">Massariosphaeria phaeospora</name>
    <dbReference type="NCBI Taxonomy" id="100035"/>
    <lineage>
        <taxon>Eukaryota</taxon>
        <taxon>Fungi</taxon>
        <taxon>Dikarya</taxon>
        <taxon>Ascomycota</taxon>
        <taxon>Pezizomycotina</taxon>
        <taxon>Dothideomycetes</taxon>
        <taxon>Pleosporomycetidae</taxon>
        <taxon>Pleosporales</taxon>
        <taxon>Pleosporales incertae sedis</taxon>
        <taxon>Massariosphaeria</taxon>
    </lineage>
</organism>